<gene>
    <name evidence="2" type="ORF">IF1G_05486</name>
</gene>
<dbReference type="EMBL" id="SPUK01000007">
    <property type="protein sequence ID" value="TQV95657.1"/>
    <property type="molecule type" value="Genomic_DNA"/>
</dbReference>
<accession>A0A545V1T0</accession>
<feature type="region of interest" description="Disordered" evidence="1">
    <location>
        <begin position="554"/>
        <end position="573"/>
    </location>
</feature>
<name>A0A545V1T0_9HYPO</name>
<proteinExistence type="predicted"/>
<feature type="compositionally biased region" description="Low complexity" evidence="1">
    <location>
        <begin position="26"/>
        <end position="38"/>
    </location>
</feature>
<comment type="caution">
    <text evidence="2">The sequence shown here is derived from an EMBL/GenBank/DDBJ whole genome shotgun (WGS) entry which is preliminary data.</text>
</comment>
<keyword evidence="3" id="KW-1185">Reference proteome</keyword>
<evidence type="ECO:0000313" key="3">
    <source>
        <dbReference type="Proteomes" id="UP000315783"/>
    </source>
</evidence>
<evidence type="ECO:0000313" key="2">
    <source>
        <dbReference type="EMBL" id="TQV95657.1"/>
    </source>
</evidence>
<organism evidence="2 3">
    <name type="scientific">Cordyceps javanica</name>
    <dbReference type="NCBI Taxonomy" id="43265"/>
    <lineage>
        <taxon>Eukaryota</taxon>
        <taxon>Fungi</taxon>
        <taxon>Dikarya</taxon>
        <taxon>Ascomycota</taxon>
        <taxon>Pezizomycotina</taxon>
        <taxon>Sordariomycetes</taxon>
        <taxon>Hypocreomycetidae</taxon>
        <taxon>Hypocreales</taxon>
        <taxon>Cordycipitaceae</taxon>
        <taxon>Cordyceps</taxon>
    </lineage>
</organism>
<sequence length="573" mass="61153">MVSSAPSSSSSTITVAPARCAASHAGPSGSLPLQSGSLNFDNTTTHNAGEECLPDSGYGSHASTATSSGGSEEAGVELRLSKSKTINYFPSGLSEDDITIRFQHNGKQSNATLGGIVRLEYEDGSWDLRGLTAGHAAIACLEEDSPEDATISSGDAGDGDDGDDFSTYAGSSCSDSDADDTFMAELGNTESTPNLLRGRGDPWALKNPRVLGKAHLADSILSGLKGEPVEEGSFFDWALIPLPVYKINQLPAAAERVILMSGSSGGIKRGRLVPAPSRILISPGSLFVTAYMVEVLGQGSLSDGDSGTWVISEGNLDLIGHIVATDVLGAGYIIPAQDIFNDIVTNGLATAVWLPTAHDIHCKNTEIRDAVHTLESTKRHGESGKGKQVGKDQMATHIERTHVAAPKEETLDYDSDDSVEELKRTRIGHGKQGLHSLTITSGSRRFQRVLAGIATRGSSYSARTFADIRPFGKMCEFTFQFSDTDSAWEALKVLRRLLADVENGRNVSEDVDATRRKGGAYPWDRMEPVIPQALPHKTSVARLKDIHATRALRGLESVDRHRDHPRSSGFPAQ</sequence>
<dbReference type="STRING" id="43265.A0A545V1T0"/>
<protein>
    <submittedName>
        <fullName evidence="2">Uncharacterized protein</fullName>
    </submittedName>
</protein>
<dbReference type="AlphaFoldDB" id="A0A545V1T0"/>
<reference evidence="2 3" key="1">
    <citation type="journal article" date="2019" name="Appl. Microbiol. Biotechnol.">
        <title>Genome sequence of Isaria javanica and comparative genome analysis insights into family S53 peptidase evolution in fungal entomopathogens.</title>
        <authorList>
            <person name="Lin R."/>
            <person name="Zhang X."/>
            <person name="Xin B."/>
            <person name="Zou M."/>
            <person name="Gao Y."/>
            <person name="Qin F."/>
            <person name="Hu Q."/>
            <person name="Xie B."/>
            <person name="Cheng X."/>
        </authorList>
    </citation>
    <scope>NUCLEOTIDE SEQUENCE [LARGE SCALE GENOMIC DNA]</scope>
    <source>
        <strain evidence="2 3">IJ1G</strain>
    </source>
</reference>
<dbReference type="Proteomes" id="UP000315783">
    <property type="component" value="Unassembled WGS sequence"/>
</dbReference>
<evidence type="ECO:0000256" key="1">
    <source>
        <dbReference type="SAM" id="MobiDB-lite"/>
    </source>
</evidence>
<feature type="region of interest" description="Disordered" evidence="1">
    <location>
        <begin position="24"/>
        <end position="76"/>
    </location>
</feature>
<feature type="region of interest" description="Disordered" evidence="1">
    <location>
        <begin position="144"/>
        <end position="180"/>
    </location>
</feature>
<dbReference type="OrthoDB" id="5865767at2759"/>
<feature type="compositionally biased region" description="Basic and acidic residues" evidence="1">
    <location>
        <begin position="556"/>
        <end position="566"/>
    </location>
</feature>
<feature type="compositionally biased region" description="Low complexity" evidence="1">
    <location>
        <begin position="56"/>
        <end position="73"/>
    </location>
</feature>